<feature type="region of interest" description="Disordered" evidence="1">
    <location>
        <begin position="1"/>
        <end position="22"/>
    </location>
</feature>
<proteinExistence type="predicted"/>
<evidence type="ECO:0000256" key="1">
    <source>
        <dbReference type="SAM" id="MobiDB-lite"/>
    </source>
</evidence>
<evidence type="ECO:0000313" key="2">
    <source>
        <dbReference type="EMBL" id="GGU17425.1"/>
    </source>
</evidence>
<gene>
    <name evidence="2" type="ORF">GCM10010178_06600</name>
</gene>
<sequence length="116" mass="11897">MWAAANPDRAAGGPDLVRRGLAAAGPGPALAWAAAGLGRAPAVEARPAQACWVRVQMAALAASCPPDTRHTPCSHQHKFRTPSNSPISANAPAPPPDNPSVWDRQNGEAGGWHCPG</sequence>
<comment type="caution">
    <text evidence="2">The sequence shown here is derived from an EMBL/GenBank/DDBJ whole genome shotgun (WGS) entry which is preliminary data.</text>
</comment>
<name>A0ABQ2UDS4_9PSEU</name>
<evidence type="ECO:0000313" key="3">
    <source>
        <dbReference type="Proteomes" id="UP000649573"/>
    </source>
</evidence>
<feature type="compositionally biased region" description="Low complexity" evidence="1">
    <location>
        <begin position="82"/>
        <end position="91"/>
    </location>
</feature>
<keyword evidence="3" id="KW-1185">Reference proteome</keyword>
<dbReference type="Proteomes" id="UP000649573">
    <property type="component" value="Unassembled WGS sequence"/>
</dbReference>
<reference evidence="3" key="1">
    <citation type="journal article" date="2019" name="Int. J. Syst. Evol. Microbiol.">
        <title>The Global Catalogue of Microorganisms (GCM) 10K type strain sequencing project: providing services to taxonomists for standard genome sequencing and annotation.</title>
        <authorList>
            <consortium name="The Broad Institute Genomics Platform"/>
            <consortium name="The Broad Institute Genome Sequencing Center for Infectious Disease"/>
            <person name="Wu L."/>
            <person name="Ma J."/>
        </authorList>
    </citation>
    <scope>NUCLEOTIDE SEQUENCE [LARGE SCALE GENOMIC DNA]</scope>
    <source>
        <strain evidence="3">JCM 3296</strain>
    </source>
</reference>
<accession>A0ABQ2UDS4</accession>
<dbReference type="EMBL" id="BMRE01000001">
    <property type="protein sequence ID" value="GGU17425.1"/>
    <property type="molecule type" value="Genomic_DNA"/>
</dbReference>
<feature type="region of interest" description="Disordered" evidence="1">
    <location>
        <begin position="64"/>
        <end position="116"/>
    </location>
</feature>
<organism evidence="2 3">
    <name type="scientific">Lentzea flava</name>
    <dbReference type="NCBI Taxonomy" id="103732"/>
    <lineage>
        <taxon>Bacteria</taxon>
        <taxon>Bacillati</taxon>
        <taxon>Actinomycetota</taxon>
        <taxon>Actinomycetes</taxon>
        <taxon>Pseudonocardiales</taxon>
        <taxon>Pseudonocardiaceae</taxon>
        <taxon>Lentzea</taxon>
    </lineage>
</organism>
<protein>
    <submittedName>
        <fullName evidence="2">Uncharacterized protein</fullName>
    </submittedName>
</protein>